<reference evidence="2" key="1">
    <citation type="submission" date="2016-10" db="EMBL/GenBank/DDBJ databases">
        <title>Sequence of Gallionella enrichment culture.</title>
        <authorList>
            <person name="Poehlein A."/>
            <person name="Muehling M."/>
            <person name="Daniel R."/>
        </authorList>
    </citation>
    <scope>NUCLEOTIDE SEQUENCE</scope>
</reference>
<organism evidence="2">
    <name type="scientific">mine drainage metagenome</name>
    <dbReference type="NCBI Taxonomy" id="410659"/>
    <lineage>
        <taxon>unclassified sequences</taxon>
        <taxon>metagenomes</taxon>
        <taxon>ecological metagenomes</taxon>
    </lineage>
</organism>
<proteinExistence type="predicted"/>
<dbReference type="AlphaFoldDB" id="A0A1J5QFC3"/>
<dbReference type="EMBL" id="MLJW01000839">
    <property type="protein sequence ID" value="OIQ82136.1"/>
    <property type="molecule type" value="Genomic_DNA"/>
</dbReference>
<comment type="caution">
    <text evidence="2">The sequence shown here is derived from an EMBL/GenBank/DDBJ whole genome shotgun (WGS) entry which is preliminary data.</text>
</comment>
<feature type="region of interest" description="Disordered" evidence="1">
    <location>
        <begin position="1"/>
        <end position="51"/>
    </location>
</feature>
<evidence type="ECO:0000256" key="1">
    <source>
        <dbReference type="SAM" id="MobiDB-lite"/>
    </source>
</evidence>
<sequence length="51" mass="4999">MSAPHGRSEGALPTVRLAGRTGAVGARQSAGTASGPTLPLGESSAARRVVQ</sequence>
<accession>A0A1J5QFC3</accession>
<evidence type="ECO:0000313" key="2">
    <source>
        <dbReference type="EMBL" id="OIQ82136.1"/>
    </source>
</evidence>
<gene>
    <name evidence="2" type="ORF">GALL_360750</name>
</gene>
<name>A0A1J5QFC3_9ZZZZ</name>
<protein>
    <submittedName>
        <fullName evidence="2">Uncharacterized protein</fullName>
    </submittedName>
</protein>